<proteinExistence type="predicted"/>
<accession>A0A916Z0G4</accession>
<evidence type="ECO:0000313" key="1">
    <source>
        <dbReference type="EMBL" id="GGD70074.1"/>
    </source>
</evidence>
<evidence type="ECO:0000313" key="2">
    <source>
        <dbReference type="Proteomes" id="UP000609064"/>
    </source>
</evidence>
<organism evidence="1 2">
    <name type="scientific">Emticicia aquatilis</name>
    <dbReference type="NCBI Taxonomy" id="1537369"/>
    <lineage>
        <taxon>Bacteria</taxon>
        <taxon>Pseudomonadati</taxon>
        <taxon>Bacteroidota</taxon>
        <taxon>Cytophagia</taxon>
        <taxon>Cytophagales</taxon>
        <taxon>Leadbetterellaceae</taxon>
        <taxon>Emticicia</taxon>
    </lineage>
</organism>
<protein>
    <recommendedName>
        <fullName evidence="3">DUF3108 domain-containing protein</fullName>
    </recommendedName>
</protein>
<dbReference type="Proteomes" id="UP000609064">
    <property type="component" value="Unassembled WGS sequence"/>
</dbReference>
<dbReference type="AlphaFoldDB" id="A0A916Z0G4"/>
<sequence>MSFLKKILFLCIIVTTSSFVVSDSYRYLPNHAFKAGEYFEYKVKYGFLSVGEATVDVSPQIYSVNNRPCYRVNIFGRTTGLTDLFHIRNTYRSYLDTAAILPQKFLMDLQENNYRKEQTITFDHLANAAVREQNKERKNFKLPDNVHDVVSGYYFLRTIDFTKVKIGETVSSNMFFDDEIYNMRVKYNGKGVVRTKYGKINVIKLNPILPKNSMFDGEDAIRIWVSDDKNRVPIKIEVDFSVGGATMELKNYKNTKYAFDWQ</sequence>
<reference evidence="1" key="2">
    <citation type="submission" date="2020-09" db="EMBL/GenBank/DDBJ databases">
        <authorList>
            <person name="Sun Q."/>
            <person name="Zhou Y."/>
        </authorList>
    </citation>
    <scope>NUCLEOTIDE SEQUENCE</scope>
    <source>
        <strain evidence="1">CGMCC 1.15958</strain>
    </source>
</reference>
<dbReference type="InterPro" id="IPR021457">
    <property type="entry name" value="DUF3108"/>
</dbReference>
<dbReference type="RefSeq" id="WP_188768256.1">
    <property type="nucleotide sequence ID" value="NZ_BMKK01000008.1"/>
</dbReference>
<dbReference type="EMBL" id="BMKK01000008">
    <property type="protein sequence ID" value="GGD70074.1"/>
    <property type="molecule type" value="Genomic_DNA"/>
</dbReference>
<gene>
    <name evidence="1" type="ORF">GCM10011514_37680</name>
</gene>
<name>A0A916Z0G4_9BACT</name>
<dbReference type="Pfam" id="PF11306">
    <property type="entry name" value="DUF3108"/>
    <property type="match status" value="1"/>
</dbReference>
<keyword evidence="2" id="KW-1185">Reference proteome</keyword>
<comment type="caution">
    <text evidence="1">The sequence shown here is derived from an EMBL/GenBank/DDBJ whole genome shotgun (WGS) entry which is preliminary data.</text>
</comment>
<reference evidence="1" key="1">
    <citation type="journal article" date="2014" name="Int. J. Syst. Evol. Microbiol.">
        <title>Complete genome sequence of Corynebacterium casei LMG S-19264T (=DSM 44701T), isolated from a smear-ripened cheese.</title>
        <authorList>
            <consortium name="US DOE Joint Genome Institute (JGI-PGF)"/>
            <person name="Walter F."/>
            <person name="Albersmeier A."/>
            <person name="Kalinowski J."/>
            <person name="Ruckert C."/>
        </authorList>
    </citation>
    <scope>NUCLEOTIDE SEQUENCE</scope>
    <source>
        <strain evidence="1">CGMCC 1.15958</strain>
    </source>
</reference>
<evidence type="ECO:0008006" key="3">
    <source>
        <dbReference type="Google" id="ProtNLM"/>
    </source>
</evidence>